<evidence type="ECO:0000313" key="2">
    <source>
        <dbReference type="EMBL" id="TYK29390.1"/>
    </source>
</evidence>
<feature type="compositionally biased region" description="Basic and acidic residues" evidence="1">
    <location>
        <begin position="23"/>
        <end position="38"/>
    </location>
</feature>
<proteinExistence type="predicted"/>
<dbReference type="Proteomes" id="UP000321947">
    <property type="component" value="Unassembled WGS sequence"/>
</dbReference>
<accession>A0A5D3E1J1</accession>
<dbReference type="EMBL" id="SSTD01001735">
    <property type="protein sequence ID" value="TYK29390.1"/>
    <property type="molecule type" value="Genomic_DNA"/>
</dbReference>
<name>A0A5D3E1J1_CUCMM</name>
<evidence type="ECO:0000256" key="1">
    <source>
        <dbReference type="SAM" id="MobiDB-lite"/>
    </source>
</evidence>
<comment type="caution">
    <text evidence="2">The sequence shown here is derived from an EMBL/GenBank/DDBJ whole genome shotgun (WGS) entry which is preliminary data.</text>
</comment>
<dbReference type="AlphaFoldDB" id="A0A5D3E1J1"/>
<feature type="region of interest" description="Disordered" evidence="1">
    <location>
        <begin position="23"/>
        <end position="43"/>
    </location>
</feature>
<organism evidence="2 3">
    <name type="scientific">Cucumis melo var. makuwa</name>
    <name type="common">Oriental melon</name>
    <dbReference type="NCBI Taxonomy" id="1194695"/>
    <lineage>
        <taxon>Eukaryota</taxon>
        <taxon>Viridiplantae</taxon>
        <taxon>Streptophyta</taxon>
        <taxon>Embryophyta</taxon>
        <taxon>Tracheophyta</taxon>
        <taxon>Spermatophyta</taxon>
        <taxon>Magnoliopsida</taxon>
        <taxon>eudicotyledons</taxon>
        <taxon>Gunneridae</taxon>
        <taxon>Pentapetalae</taxon>
        <taxon>rosids</taxon>
        <taxon>fabids</taxon>
        <taxon>Cucurbitales</taxon>
        <taxon>Cucurbitaceae</taxon>
        <taxon>Benincaseae</taxon>
        <taxon>Cucumis</taxon>
    </lineage>
</organism>
<gene>
    <name evidence="2" type="ORF">E5676_scaffold2277G00060</name>
</gene>
<reference evidence="2 3" key="1">
    <citation type="submission" date="2019-08" db="EMBL/GenBank/DDBJ databases">
        <title>Draft genome sequences of two oriental melons (Cucumis melo L. var makuwa).</title>
        <authorList>
            <person name="Kwon S.-Y."/>
        </authorList>
    </citation>
    <scope>NUCLEOTIDE SEQUENCE [LARGE SCALE GENOMIC DNA]</scope>
    <source>
        <strain evidence="3">cv. Chang Bougi</strain>
        <tissue evidence="2">Leaf</tissue>
    </source>
</reference>
<protein>
    <submittedName>
        <fullName evidence="2">Uncharacterized protein</fullName>
    </submittedName>
</protein>
<sequence length="120" mass="13578">MAKRIKELEDELLKMKEKDDCLGDLKEESGMGSKEKSSMEGAENVNDLEDLSNDLESQKDVEDVVELNEDMKVNIAKDDEEVKGVTLEKMKMDYGEFTKDMTTFAPTPIQNAPVALRFLL</sequence>
<evidence type="ECO:0000313" key="3">
    <source>
        <dbReference type="Proteomes" id="UP000321947"/>
    </source>
</evidence>